<evidence type="ECO:0000313" key="5">
    <source>
        <dbReference type="EMBL" id="CAF1360865.1"/>
    </source>
</evidence>
<dbReference type="Gene3D" id="3.40.50.850">
    <property type="entry name" value="Isochorismatase-like"/>
    <property type="match status" value="1"/>
</dbReference>
<reference evidence="5" key="1">
    <citation type="submission" date="2021-02" db="EMBL/GenBank/DDBJ databases">
        <authorList>
            <person name="Nowell W R."/>
        </authorList>
    </citation>
    <scope>NUCLEOTIDE SEQUENCE</scope>
</reference>
<comment type="similarity">
    <text evidence="1">Belongs to the isochorismatase family.</text>
</comment>
<dbReference type="Proteomes" id="UP000663852">
    <property type="component" value="Unassembled WGS sequence"/>
</dbReference>
<proteinExistence type="inferred from homology"/>
<dbReference type="GO" id="GO:0016787">
    <property type="term" value="F:hydrolase activity"/>
    <property type="evidence" value="ECO:0007669"/>
    <property type="project" value="UniProtKB-KW"/>
</dbReference>
<dbReference type="AlphaFoldDB" id="A0A815I3W4"/>
<dbReference type="EMBL" id="CAJNOJ010000057">
    <property type="protein sequence ID" value="CAF0986067.1"/>
    <property type="molecule type" value="Genomic_DNA"/>
</dbReference>
<dbReference type="Pfam" id="PF00857">
    <property type="entry name" value="Isochorismatase"/>
    <property type="match status" value="1"/>
</dbReference>
<dbReference type="SUPFAM" id="SSF52499">
    <property type="entry name" value="Isochorismatase-like hydrolases"/>
    <property type="match status" value="1"/>
</dbReference>
<accession>A0A815I3W4</accession>
<name>A0A815I3W4_ADIRI</name>
<protein>
    <recommendedName>
        <fullName evidence="3">Isochorismatase-like domain-containing protein</fullName>
    </recommendedName>
</protein>
<evidence type="ECO:0000313" key="4">
    <source>
        <dbReference type="EMBL" id="CAF0986067.1"/>
    </source>
</evidence>
<evidence type="ECO:0000256" key="2">
    <source>
        <dbReference type="ARBA" id="ARBA00022801"/>
    </source>
</evidence>
<dbReference type="OrthoDB" id="245563at2759"/>
<gene>
    <name evidence="4" type="ORF">EDS130_LOCUS14135</name>
    <name evidence="5" type="ORF">XAT740_LOCUS32006</name>
</gene>
<dbReference type="CDD" id="cd01014">
    <property type="entry name" value="nicotinamidase_related"/>
    <property type="match status" value="1"/>
</dbReference>
<dbReference type="PANTHER" id="PTHR43540:SF1">
    <property type="entry name" value="ISOCHORISMATASE HYDROLASE"/>
    <property type="match status" value="1"/>
</dbReference>
<keyword evidence="6" id="KW-1185">Reference proteome</keyword>
<dbReference type="EMBL" id="CAJNOR010002953">
    <property type="protein sequence ID" value="CAF1360865.1"/>
    <property type="molecule type" value="Genomic_DNA"/>
</dbReference>
<dbReference type="Proteomes" id="UP000663828">
    <property type="component" value="Unassembled WGS sequence"/>
</dbReference>
<dbReference type="InterPro" id="IPR050272">
    <property type="entry name" value="Isochorismatase-like_hydrls"/>
</dbReference>
<dbReference type="PANTHER" id="PTHR43540">
    <property type="entry name" value="PEROXYUREIDOACRYLATE/UREIDOACRYLATE AMIDOHYDROLASE-RELATED"/>
    <property type="match status" value="1"/>
</dbReference>
<evidence type="ECO:0000313" key="6">
    <source>
        <dbReference type="Proteomes" id="UP000663828"/>
    </source>
</evidence>
<dbReference type="InterPro" id="IPR036380">
    <property type="entry name" value="Isochorismatase-like_sf"/>
</dbReference>
<feature type="domain" description="Isochorismatase-like" evidence="3">
    <location>
        <begin position="38"/>
        <end position="180"/>
    </location>
</feature>
<evidence type="ECO:0000256" key="1">
    <source>
        <dbReference type="ARBA" id="ARBA00006336"/>
    </source>
</evidence>
<comment type="caution">
    <text evidence="5">The sequence shown here is derived from an EMBL/GenBank/DDBJ whole genome shotgun (WGS) entry which is preliminary data.</text>
</comment>
<sequence>MVDQPPLHRSEEIEDLAHLTTEDINKPLVTNESKSQRALLLVDIQNDYFPNGKWTLHGMEAAADNAARLLAAARTAGDLVVHIRHEFPTADAPFFTPGSKGAEIHEKVQNREDEDVVLKNQVNSFRDTKLKEILDRNGIRDLVICGAMSHMCVDAVTRAANDFGYKCVLIHDACASRDLEFNGVQVPAEYAHAAFMAALGFAYAKLVSTEEFLRENKHA</sequence>
<evidence type="ECO:0000259" key="3">
    <source>
        <dbReference type="Pfam" id="PF00857"/>
    </source>
</evidence>
<dbReference type="InterPro" id="IPR000868">
    <property type="entry name" value="Isochorismatase-like_dom"/>
</dbReference>
<keyword evidence="2" id="KW-0378">Hydrolase</keyword>
<organism evidence="5 6">
    <name type="scientific">Adineta ricciae</name>
    <name type="common">Rotifer</name>
    <dbReference type="NCBI Taxonomy" id="249248"/>
    <lineage>
        <taxon>Eukaryota</taxon>
        <taxon>Metazoa</taxon>
        <taxon>Spiralia</taxon>
        <taxon>Gnathifera</taxon>
        <taxon>Rotifera</taxon>
        <taxon>Eurotatoria</taxon>
        <taxon>Bdelloidea</taxon>
        <taxon>Adinetida</taxon>
        <taxon>Adinetidae</taxon>
        <taxon>Adineta</taxon>
    </lineage>
</organism>